<comment type="caution">
    <text evidence="1">The sequence shown here is derived from an EMBL/GenBank/DDBJ whole genome shotgun (WGS) entry which is preliminary data.</text>
</comment>
<organism evidence="1 2">
    <name type="scientific">Zarea fungicola</name>
    <dbReference type="NCBI Taxonomy" id="93591"/>
    <lineage>
        <taxon>Eukaryota</taxon>
        <taxon>Fungi</taxon>
        <taxon>Dikarya</taxon>
        <taxon>Ascomycota</taxon>
        <taxon>Pezizomycotina</taxon>
        <taxon>Sordariomycetes</taxon>
        <taxon>Hypocreomycetidae</taxon>
        <taxon>Hypocreales</taxon>
        <taxon>Cordycipitaceae</taxon>
        <taxon>Zarea</taxon>
    </lineage>
</organism>
<keyword evidence="2" id="KW-1185">Reference proteome</keyword>
<evidence type="ECO:0000313" key="2">
    <source>
        <dbReference type="Proteomes" id="UP001143910"/>
    </source>
</evidence>
<sequence>MRFVLEIVLSALLLPARCAAWGGLLEPTTGGLYPYTPDSSSWQRAVANSNASASYAFSGRDVTKPYPSSEMGGWAINITAVDLTPYEMGIDVRIMAPPSLYTKVDPKTITNDLEASNARYSNNQIIDNVDPSWFLCTFITIGGDFQNASLFDNPDNKPTKPDGDCSPFLSSDCVKAIEKVASTSYVSNFSFKNNPYGARGYCRGFAIPEECGNVNLDFGGDFWSTSEAPIKYMTGATTFTNGWEYAKSKEDEEYKPVTSDAPLLWKSLTEEYVGIVTMFGQYNASAKSYDPVPGFTKMRCVRPNGSQDQSKDTSQGSGQQWIEGQLVSAQHMGNLNSSLVGSQDAALHVLQINREFLNLTYKLTGLRIYHNTITKPDRCPATAMASADAMPVPRRQPPQQPRPQKIQQPTPQRLDKAPPTTSTSGGKVVQPTPQALPQRQGASNILVSPRQRGNPVLTHIKSMPWEYSDIPADYVLGTGTCAMFLR</sequence>
<accession>A0ACC1MME8</accession>
<dbReference type="Proteomes" id="UP001143910">
    <property type="component" value="Unassembled WGS sequence"/>
</dbReference>
<name>A0ACC1MME8_9HYPO</name>
<proteinExistence type="predicted"/>
<reference evidence="1" key="1">
    <citation type="submission" date="2022-08" db="EMBL/GenBank/DDBJ databases">
        <title>Genome Sequence of Lecanicillium fungicola.</title>
        <authorList>
            <person name="Buettner E."/>
        </authorList>
    </citation>
    <scope>NUCLEOTIDE SEQUENCE</scope>
    <source>
        <strain evidence="1">Babe33</strain>
    </source>
</reference>
<evidence type="ECO:0000313" key="1">
    <source>
        <dbReference type="EMBL" id="KAJ2967449.1"/>
    </source>
</evidence>
<protein>
    <submittedName>
        <fullName evidence="1">Uncharacterized protein</fullName>
    </submittedName>
</protein>
<dbReference type="EMBL" id="JANJQO010002290">
    <property type="protein sequence ID" value="KAJ2967449.1"/>
    <property type="molecule type" value="Genomic_DNA"/>
</dbReference>
<gene>
    <name evidence="1" type="ORF">NQ176_g9656</name>
</gene>